<evidence type="ECO:0000313" key="1">
    <source>
        <dbReference type="EMBL" id="EGQ17922.1"/>
    </source>
</evidence>
<dbReference type="EMBL" id="AFPY01000076">
    <property type="protein sequence ID" value="EGQ17922.1"/>
    <property type="molecule type" value="Genomic_DNA"/>
</dbReference>
<dbReference type="HOGENOM" id="CLU_2579571_0_0_10"/>
<comment type="caution">
    <text evidence="1">The sequence shown here is derived from an EMBL/GenBank/DDBJ whole genome shotgun (WGS) entry which is preliminary data.</text>
</comment>
<dbReference type="NCBIfam" id="TIGR04149">
    <property type="entry name" value="GG_sam_targ_CFB"/>
    <property type="match status" value="1"/>
</dbReference>
<name>F9DID9_9BACT</name>
<gene>
    <name evidence="1" type="ORF">HMPREF9144_1429</name>
</gene>
<dbReference type="RefSeq" id="WP_006045115.1">
    <property type="nucleotide sequence ID" value="NZ_GL982513.1"/>
</dbReference>
<dbReference type="Proteomes" id="UP000004123">
    <property type="component" value="Unassembled WGS sequence"/>
</dbReference>
<dbReference type="STRING" id="997353.HMPREF9144_1429"/>
<sequence>FNKLKSLIMKKISMIELSRRAMGAREMNALTGGNVCGCGCHGSSSTQANANANYKGSKSSSGSQTVVIADMNDGQVVVRNP</sequence>
<proteinExistence type="predicted"/>
<dbReference type="AlphaFoldDB" id="F9DID9"/>
<evidence type="ECO:0000313" key="2">
    <source>
        <dbReference type="Proteomes" id="UP000004123"/>
    </source>
</evidence>
<dbReference type="InterPro" id="IPR026408">
    <property type="entry name" value="GG_sam_targ_CFB"/>
</dbReference>
<organism evidence="1 2">
    <name type="scientific">Prevotella pallens ATCC 700821</name>
    <dbReference type="NCBI Taxonomy" id="997353"/>
    <lineage>
        <taxon>Bacteria</taxon>
        <taxon>Pseudomonadati</taxon>
        <taxon>Bacteroidota</taxon>
        <taxon>Bacteroidia</taxon>
        <taxon>Bacteroidales</taxon>
        <taxon>Prevotellaceae</taxon>
        <taxon>Prevotella</taxon>
    </lineage>
</organism>
<accession>F9DID9</accession>
<feature type="non-terminal residue" evidence="1">
    <location>
        <position position="1"/>
    </location>
</feature>
<protein>
    <submittedName>
        <fullName evidence="1">Uncharacterized protein</fullName>
    </submittedName>
</protein>
<reference evidence="1 2" key="1">
    <citation type="submission" date="2011-04" db="EMBL/GenBank/DDBJ databases">
        <authorList>
            <person name="Muzny D."/>
            <person name="Qin X."/>
            <person name="Deng J."/>
            <person name="Jiang H."/>
            <person name="Liu Y."/>
            <person name="Qu J."/>
            <person name="Song X.-Z."/>
            <person name="Zhang L."/>
            <person name="Thornton R."/>
            <person name="Coyle M."/>
            <person name="Francisco L."/>
            <person name="Jackson L."/>
            <person name="Javaid M."/>
            <person name="Korchina V."/>
            <person name="Kovar C."/>
            <person name="Mata R."/>
            <person name="Mathew T."/>
            <person name="Ngo R."/>
            <person name="Nguyen L."/>
            <person name="Nguyen N."/>
            <person name="Okwuonu G."/>
            <person name="Ongeri F."/>
            <person name="Pham C."/>
            <person name="Simmons D."/>
            <person name="Wilczek-Boney K."/>
            <person name="Hale W."/>
            <person name="Jakkamsetti A."/>
            <person name="Pham P."/>
            <person name="Ruth R."/>
            <person name="San Lucas F."/>
            <person name="Warren J."/>
            <person name="Zhang J."/>
            <person name="Zhao Z."/>
            <person name="Zhou C."/>
            <person name="Zhu D."/>
            <person name="Lee S."/>
            <person name="Bess C."/>
            <person name="Blankenburg K."/>
            <person name="Forbes L."/>
            <person name="Fu Q."/>
            <person name="Gubbala S."/>
            <person name="Hirani K."/>
            <person name="Jayaseelan J.C."/>
            <person name="Lara F."/>
            <person name="Munidasa M."/>
            <person name="Palculict T."/>
            <person name="Patil S."/>
            <person name="Pu L.-L."/>
            <person name="Saada N."/>
            <person name="Tang L."/>
            <person name="Weissenberger G."/>
            <person name="Zhu Y."/>
            <person name="Hemphill L."/>
            <person name="Shang Y."/>
            <person name="Youmans B."/>
            <person name="Ayvaz T."/>
            <person name="Ross M."/>
            <person name="Santibanez J."/>
            <person name="Aqrawi P."/>
            <person name="Gross S."/>
            <person name="Joshi V."/>
            <person name="Fowler G."/>
            <person name="Nazareth L."/>
            <person name="Reid J."/>
            <person name="Worley K."/>
            <person name="Petrosino J."/>
            <person name="Highlander S."/>
            <person name="Gibbs R."/>
        </authorList>
    </citation>
    <scope>NUCLEOTIDE SEQUENCE [LARGE SCALE GENOMIC DNA]</scope>
    <source>
        <strain evidence="1 2">ATCC 700821</strain>
    </source>
</reference>